<accession>A0A5S9F6I1</accession>
<dbReference type="NCBIfam" id="NF045639">
    <property type="entry name" value="GCX_COOH"/>
    <property type="match status" value="1"/>
</dbReference>
<dbReference type="EMBL" id="AP019860">
    <property type="protein sequence ID" value="BBM86292.1"/>
    <property type="molecule type" value="Genomic_DNA"/>
</dbReference>
<name>A0A5S9F6I1_UABAM</name>
<keyword evidence="1" id="KW-0732">Signal</keyword>
<organism evidence="2 3">
    <name type="scientific">Uabimicrobium amorphum</name>
    <dbReference type="NCBI Taxonomy" id="2596890"/>
    <lineage>
        <taxon>Bacteria</taxon>
        <taxon>Pseudomonadati</taxon>
        <taxon>Planctomycetota</taxon>
        <taxon>Candidatus Uabimicrobiia</taxon>
        <taxon>Candidatus Uabimicrobiales</taxon>
        <taxon>Candidatus Uabimicrobiaceae</taxon>
        <taxon>Candidatus Uabimicrobium</taxon>
    </lineage>
</organism>
<dbReference type="InterPro" id="IPR055015">
    <property type="entry name" value="GCX_COOH"/>
</dbReference>
<evidence type="ECO:0008006" key="4">
    <source>
        <dbReference type="Google" id="ProtNLM"/>
    </source>
</evidence>
<evidence type="ECO:0000256" key="1">
    <source>
        <dbReference type="SAM" id="SignalP"/>
    </source>
</evidence>
<sequence>MKKFILFTCFILTSFVCTQTLVLTQEEYTGLGDHRRMNTHISLYNNGLLKAKTRVWTAKKLKGFTGGVNILFFNDSKQLIHQTPLKKYGVDGTGVPFTKSDVTKNWSTLIPINVLNDTSYIVIYQRHTPTPRFLGHSIKDIEKKIGKTLYELQVKKRNTLMSLGSWAQEELDNGFSYIDRTYDRLEKGAKAELKRGGKYLMARYKALEGFVKTGKIDLKQEWRNGIDFLARRGKDLKRSVETEINNGVKYVKRSWLYKRLQVGLRHLFMEKVHFAYKATKDSRGNTLTGEPVYYVNGIYTTLNPEYEDSPISSAKEEADLLANKLRRPVWVIYNPSVVNPPKYHTGTPKVGEDIGEFVYDRIWPTGVADALHVPHASILHPQEIKERFSSLTRLQNNPTTRQIAYLLYHAKGPISIISYSQGCVITRNACFTLTLFGKSSWMRHHLAWVALGSPLGETEMQIVGDGTRMTYPAKFTSPSNDEDLFANLVAGMDYFTIGGIEDHALYNYLDTFDESDLWPTNNVSLQLASSYVIESEEQVFQSKKIEAKSVIKKGTTTVLEAQEVLLLPGFAAEDGSVVHIKFIE</sequence>
<proteinExistence type="predicted"/>
<dbReference type="KEGG" id="uam:UABAM_04678"/>
<gene>
    <name evidence="2" type="ORF">UABAM_04678</name>
</gene>
<evidence type="ECO:0000313" key="2">
    <source>
        <dbReference type="EMBL" id="BBM86292.1"/>
    </source>
</evidence>
<dbReference type="Proteomes" id="UP000326354">
    <property type="component" value="Chromosome"/>
</dbReference>
<dbReference type="AlphaFoldDB" id="A0A5S9F6I1"/>
<keyword evidence="3" id="KW-1185">Reference proteome</keyword>
<dbReference type="OrthoDB" id="240076at2"/>
<dbReference type="RefSeq" id="WP_151970356.1">
    <property type="nucleotide sequence ID" value="NZ_JAZFBD010000079.1"/>
</dbReference>
<protein>
    <recommendedName>
        <fullName evidence="4">Rhodanese domain-containing protein</fullName>
    </recommendedName>
</protein>
<feature type="chain" id="PRO_5024838933" description="Rhodanese domain-containing protein" evidence="1">
    <location>
        <begin position="19"/>
        <end position="584"/>
    </location>
</feature>
<evidence type="ECO:0000313" key="3">
    <source>
        <dbReference type="Proteomes" id="UP000326354"/>
    </source>
</evidence>
<reference evidence="2 3" key="1">
    <citation type="submission" date="2019-08" db="EMBL/GenBank/DDBJ databases">
        <title>Complete genome sequence of Candidatus Uab amorphum.</title>
        <authorList>
            <person name="Shiratori T."/>
            <person name="Suzuki S."/>
            <person name="Kakizawa Y."/>
            <person name="Ishida K."/>
        </authorList>
    </citation>
    <scope>NUCLEOTIDE SEQUENCE [LARGE SCALE GENOMIC DNA]</scope>
    <source>
        <strain evidence="2 3">SRT547</strain>
    </source>
</reference>
<feature type="signal peptide" evidence="1">
    <location>
        <begin position="1"/>
        <end position="18"/>
    </location>
</feature>